<sequence>MEVPESSRGHPGAANAPGPPSPAEPKEGAPPRSASEPTRLSPLVRAVGSYAARALLCLAPVYLAGYLGLSTSWVLIALLLWMWWRRNRREKRSRLRAAFGLAEDEKRAISQGIALQQLPAWVNFPDVERVEWLNKVLEQVWPHIGEILEKTFKEVVEPKIRAKNVHLKTCTFTKTHFGEKCPKIKGVKAYTKEVGRRQVILDLQICYIGDCEIHMELSKFKVGVKGIQLYGTLRVILEPLLTEPPFFGAVTIFFIQQPHLEISWAGLTNLLDAPGISLLSDSLIQDLIASRLVLPNRLTIPLKKNIDVAQLRFPIPRGVVRVYLLEAENLVQKDNFLGAIKGKSDPYALLRIGLVQFRSKTIQRDLNPVWNEMFEFVVHELPGQDLEVDLYDEDPDKDDFLGSLLINLADVKKDRIVDEWFPLSKIESGHVHLKLNWYSLVTNQEKLCEDKNGLATGLLIVYLDSAFNLPKNQFEYSNCEYGVKKNRKDRYLKKMEREPSPFVLLTVGNKTHRSKTCNFTKDPMWGQAFTFFVHSASSQSLHLEIKDKDRENALGTLVFSLVHLLKKPEMTVQQSFPLDHSGLDSCVKLKVVLRALNIEEPDPENKYSGINALKQVPVPATEDARESKPHLPLPPPPLPPPPPPPIKEVATVPKSNKDSGMPTVPKSNKDSGMLESTGDREENNANPNMNEKLAEPIVIEPASGINIETAMDGLDPKLLMPPQALPAAPALPALQRVQLAPSIASLGSLGSSTLDVTCSNLDLNDGAQLTRMPMGEIHLTVRYASIRQSLVVLVNACRNLTPCSRQGAHPYVRIYLLPDKRWANRRRTTVKKRTLNPNYDEKFEFFDTLESVKQRALDVAVKNRKPIISHERKEMGKVLIDLSKEDLLNGFSQWYQLTGNGQPSS</sequence>
<accession>A0A9Q0Y8V9</accession>
<dbReference type="SMART" id="SM00239">
    <property type="entry name" value="C2"/>
    <property type="match status" value="3"/>
</dbReference>
<dbReference type="GO" id="GO:0035091">
    <property type="term" value="F:phosphatidylinositol binding"/>
    <property type="evidence" value="ECO:0007669"/>
    <property type="project" value="TreeGrafter"/>
</dbReference>
<comment type="caution">
    <text evidence="20">The sequence shown here is derived from an EMBL/GenBank/DDBJ whole genome shotgun (WGS) entry which is preliminary data.</text>
</comment>
<evidence type="ECO:0000256" key="10">
    <source>
        <dbReference type="ARBA" id="ARBA00022837"/>
    </source>
</evidence>
<dbReference type="GO" id="GO:0005886">
    <property type="term" value="C:plasma membrane"/>
    <property type="evidence" value="ECO:0007669"/>
    <property type="project" value="UniProtKB-SubCell"/>
</dbReference>
<reference evidence="20" key="1">
    <citation type="journal article" date="2023" name="DNA Res.">
        <title>Chromosome-level genome assembly of Phrynocephalus forsythii using third-generation DNA sequencing and Hi-C analysis.</title>
        <authorList>
            <person name="Qi Y."/>
            <person name="Zhao W."/>
            <person name="Zhao Y."/>
            <person name="Niu C."/>
            <person name="Cao S."/>
            <person name="Zhang Y."/>
        </authorList>
    </citation>
    <scope>NUCLEOTIDE SEQUENCE</scope>
    <source>
        <tissue evidence="20">Muscle</tissue>
    </source>
</reference>
<feature type="domain" description="C2" evidence="18">
    <location>
        <begin position="773"/>
        <end position="895"/>
    </location>
</feature>
<gene>
    <name evidence="20" type="ORF">JRQ81_001798</name>
</gene>
<evidence type="ECO:0000256" key="11">
    <source>
        <dbReference type="ARBA" id="ARBA00022989"/>
    </source>
</evidence>
<dbReference type="SUPFAM" id="SSF49562">
    <property type="entry name" value="C2 domain (Calcium/lipid-binding domain, CaLB)"/>
    <property type="match status" value="3"/>
</dbReference>
<dbReference type="InterPro" id="IPR039010">
    <property type="entry name" value="Synaptotagmin_SMP"/>
</dbReference>
<dbReference type="PANTHER" id="PTHR45761">
    <property type="entry name" value="EXTENDED SYNAPTOTAGMIN-LIKE PROTEIN 2, ISOFORM C"/>
    <property type="match status" value="1"/>
</dbReference>
<feature type="domain" description="C2" evidence="18">
    <location>
        <begin position="439"/>
        <end position="580"/>
    </location>
</feature>
<evidence type="ECO:0000313" key="20">
    <source>
        <dbReference type="EMBL" id="KAJ7345848.1"/>
    </source>
</evidence>
<dbReference type="InterPro" id="IPR037733">
    <property type="entry name" value="Ext_Synaptotagmin_C2A"/>
</dbReference>
<dbReference type="GO" id="GO:0008429">
    <property type="term" value="F:phosphatidylethanolamine binding"/>
    <property type="evidence" value="ECO:0007669"/>
    <property type="project" value="TreeGrafter"/>
</dbReference>
<dbReference type="OrthoDB" id="1029639at2759"/>
<dbReference type="Gene3D" id="2.60.40.150">
    <property type="entry name" value="C2 domain"/>
    <property type="match status" value="3"/>
</dbReference>
<evidence type="ECO:0000256" key="3">
    <source>
        <dbReference type="ARBA" id="ARBA00005867"/>
    </source>
</evidence>
<dbReference type="InterPro" id="IPR037749">
    <property type="entry name" value="Ext_Synaptotagmin_C2B"/>
</dbReference>
<keyword evidence="12" id="KW-0445">Lipid transport</keyword>
<evidence type="ECO:0000256" key="7">
    <source>
        <dbReference type="ARBA" id="ARBA00022723"/>
    </source>
</evidence>
<evidence type="ECO:0000313" key="21">
    <source>
        <dbReference type="Proteomes" id="UP001142489"/>
    </source>
</evidence>
<keyword evidence="13" id="KW-0446">Lipid-binding</keyword>
<evidence type="ECO:0000256" key="12">
    <source>
        <dbReference type="ARBA" id="ARBA00023055"/>
    </source>
</evidence>
<evidence type="ECO:0000256" key="1">
    <source>
        <dbReference type="ARBA" id="ARBA00004202"/>
    </source>
</evidence>
<dbReference type="InterPro" id="IPR035892">
    <property type="entry name" value="C2_domain_sf"/>
</dbReference>
<feature type="domain" description="SMP-LTD" evidence="19">
    <location>
        <begin position="126"/>
        <end position="303"/>
    </location>
</feature>
<keyword evidence="4" id="KW-0813">Transport</keyword>
<evidence type="ECO:0000256" key="17">
    <source>
        <dbReference type="SAM" id="Phobius"/>
    </source>
</evidence>
<keyword evidence="11 17" id="KW-1133">Transmembrane helix</keyword>
<dbReference type="GO" id="GO:0005509">
    <property type="term" value="F:calcium ion binding"/>
    <property type="evidence" value="ECO:0007669"/>
    <property type="project" value="TreeGrafter"/>
</dbReference>
<dbReference type="PROSITE" id="PS50004">
    <property type="entry name" value="C2"/>
    <property type="match status" value="3"/>
</dbReference>
<protein>
    <recommendedName>
        <fullName evidence="15">Extended synaptotagmin-3</fullName>
    </recommendedName>
</protein>
<dbReference type="FunFam" id="2.60.40.150:FF:000025">
    <property type="entry name" value="Extended synaptotagmin 2"/>
    <property type="match status" value="1"/>
</dbReference>
<dbReference type="GO" id="GO:0005789">
    <property type="term" value="C:endoplasmic reticulum membrane"/>
    <property type="evidence" value="ECO:0007669"/>
    <property type="project" value="UniProtKB-SubCell"/>
</dbReference>
<keyword evidence="21" id="KW-1185">Reference proteome</keyword>
<dbReference type="AlphaFoldDB" id="A0A9Q0Y8V9"/>
<comment type="similarity">
    <text evidence="3">Belongs to the extended synaptotagmin family.</text>
</comment>
<name>A0A9Q0Y8V9_9SAUR</name>
<keyword evidence="9" id="KW-0256">Endoplasmic reticulum</keyword>
<keyword evidence="14 17" id="KW-0472">Membrane</keyword>
<dbReference type="GO" id="GO:0005544">
    <property type="term" value="F:calcium-dependent phospholipid binding"/>
    <property type="evidence" value="ECO:0007669"/>
    <property type="project" value="TreeGrafter"/>
</dbReference>
<feature type="region of interest" description="Disordered" evidence="16">
    <location>
        <begin position="1"/>
        <end position="38"/>
    </location>
</feature>
<dbReference type="Pfam" id="PF00168">
    <property type="entry name" value="C2"/>
    <property type="match status" value="3"/>
</dbReference>
<evidence type="ECO:0000256" key="16">
    <source>
        <dbReference type="SAM" id="MobiDB-lite"/>
    </source>
</evidence>
<keyword evidence="8" id="KW-0677">Repeat</keyword>
<dbReference type="EMBL" id="JAPFRF010000001">
    <property type="protein sequence ID" value="KAJ7345848.1"/>
    <property type="molecule type" value="Genomic_DNA"/>
</dbReference>
<proteinExistence type="inferred from homology"/>
<dbReference type="Proteomes" id="UP001142489">
    <property type="component" value="Unassembled WGS sequence"/>
</dbReference>
<evidence type="ECO:0000256" key="4">
    <source>
        <dbReference type="ARBA" id="ARBA00022448"/>
    </source>
</evidence>
<dbReference type="InterPro" id="IPR051634">
    <property type="entry name" value="Extended_Synaptotagmin"/>
</dbReference>
<dbReference type="InterPro" id="IPR031468">
    <property type="entry name" value="SMP_LBD"/>
</dbReference>
<evidence type="ECO:0000256" key="15">
    <source>
        <dbReference type="ARBA" id="ARBA00069840"/>
    </source>
</evidence>
<feature type="region of interest" description="Disordered" evidence="16">
    <location>
        <begin position="619"/>
        <end position="688"/>
    </location>
</feature>
<evidence type="ECO:0000256" key="13">
    <source>
        <dbReference type="ARBA" id="ARBA00023121"/>
    </source>
</evidence>
<dbReference type="CDD" id="cd04050">
    <property type="entry name" value="C2B_Synaptotagmin-like"/>
    <property type="match status" value="1"/>
</dbReference>
<keyword evidence="6 17" id="KW-0812">Transmembrane</keyword>
<feature type="compositionally biased region" description="Pro residues" evidence="16">
    <location>
        <begin position="631"/>
        <end position="646"/>
    </location>
</feature>
<dbReference type="InterPro" id="IPR037752">
    <property type="entry name" value="C2C_KIAA1228"/>
</dbReference>
<dbReference type="PANTHER" id="PTHR45761:SF4">
    <property type="entry name" value="EXTENDED SYNAPTOTAGMIN-3"/>
    <property type="match status" value="1"/>
</dbReference>
<feature type="transmembrane region" description="Helical" evidence="17">
    <location>
        <begin position="63"/>
        <end position="84"/>
    </location>
</feature>
<dbReference type="GO" id="GO:0031210">
    <property type="term" value="F:phosphatidylcholine binding"/>
    <property type="evidence" value="ECO:0007669"/>
    <property type="project" value="TreeGrafter"/>
</dbReference>
<evidence type="ECO:0000259" key="19">
    <source>
        <dbReference type="PROSITE" id="PS51847"/>
    </source>
</evidence>
<evidence type="ECO:0000256" key="2">
    <source>
        <dbReference type="ARBA" id="ARBA00004477"/>
    </source>
</evidence>
<comment type="subcellular location">
    <subcellularLocation>
        <location evidence="1">Cell membrane</location>
        <topology evidence="1">Peripheral membrane protein</topology>
    </subcellularLocation>
    <subcellularLocation>
        <location evidence="2">Endoplasmic reticulum membrane</location>
        <topology evidence="2">Multi-pass membrane protein</topology>
    </subcellularLocation>
</comment>
<dbReference type="GO" id="GO:0061817">
    <property type="term" value="P:endoplasmic reticulum-plasma membrane tethering"/>
    <property type="evidence" value="ECO:0007669"/>
    <property type="project" value="InterPro"/>
</dbReference>
<organism evidence="20 21">
    <name type="scientific">Phrynocephalus forsythii</name>
    <dbReference type="NCBI Taxonomy" id="171643"/>
    <lineage>
        <taxon>Eukaryota</taxon>
        <taxon>Metazoa</taxon>
        <taxon>Chordata</taxon>
        <taxon>Craniata</taxon>
        <taxon>Vertebrata</taxon>
        <taxon>Euteleostomi</taxon>
        <taxon>Lepidosauria</taxon>
        <taxon>Squamata</taxon>
        <taxon>Bifurcata</taxon>
        <taxon>Unidentata</taxon>
        <taxon>Episquamata</taxon>
        <taxon>Toxicofera</taxon>
        <taxon>Iguania</taxon>
        <taxon>Acrodonta</taxon>
        <taxon>Agamidae</taxon>
        <taxon>Agaminae</taxon>
        <taxon>Phrynocephalus</taxon>
    </lineage>
</organism>
<dbReference type="FunFam" id="2.60.40.150:FF:000093">
    <property type="entry name" value="Extended synaptotagmin 3"/>
    <property type="match status" value="1"/>
</dbReference>
<dbReference type="InterPro" id="IPR000008">
    <property type="entry name" value="C2_dom"/>
</dbReference>
<feature type="domain" description="C2" evidence="18">
    <location>
        <begin position="294"/>
        <end position="421"/>
    </location>
</feature>
<evidence type="ECO:0000256" key="9">
    <source>
        <dbReference type="ARBA" id="ARBA00022824"/>
    </source>
</evidence>
<evidence type="ECO:0000256" key="5">
    <source>
        <dbReference type="ARBA" id="ARBA00022475"/>
    </source>
</evidence>
<dbReference type="PROSITE" id="PS51847">
    <property type="entry name" value="SMP"/>
    <property type="match status" value="1"/>
</dbReference>
<evidence type="ECO:0000256" key="8">
    <source>
        <dbReference type="ARBA" id="ARBA00022737"/>
    </source>
</evidence>
<evidence type="ECO:0000256" key="6">
    <source>
        <dbReference type="ARBA" id="ARBA00022692"/>
    </source>
</evidence>
<dbReference type="FunFam" id="2.60.40.150:FF:000114">
    <property type="entry name" value="Extended synaptotagmin 3"/>
    <property type="match status" value="1"/>
</dbReference>
<dbReference type="CDD" id="cd08391">
    <property type="entry name" value="C2A_C2C_Synaptotagmin_like"/>
    <property type="match status" value="1"/>
</dbReference>
<dbReference type="PRINTS" id="PR00360">
    <property type="entry name" value="C2DOMAIN"/>
</dbReference>
<keyword evidence="7" id="KW-0479">Metal-binding</keyword>
<evidence type="ECO:0000259" key="18">
    <source>
        <dbReference type="PROSITE" id="PS50004"/>
    </source>
</evidence>
<evidence type="ECO:0000256" key="14">
    <source>
        <dbReference type="ARBA" id="ARBA00023136"/>
    </source>
</evidence>
<dbReference type="Pfam" id="PF17047">
    <property type="entry name" value="SMP_LBD"/>
    <property type="match status" value="1"/>
</dbReference>
<keyword evidence="10" id="KW-0106">Calcium</keyword>
<dbReference type="GO" id="GO:0006869">
    <property type="term" value="P:lipid transport"/>
    <property type="evidence" value="ECO:0007669"/>
    <property type="project" value="UniProtKB-KW"/>
</dbReference>
<keyword evidence="5" id="KW-1003">Cell membrane</keyword>
<dbReference type="CDD" id="cd04030">
    <property type="entry name" value="C2C_KIAA1228"/>
    <property type="match status" value="1"/>
</dbReference>